<reference evidence="3" key="1">
    <citation type="submission" date="2017-09" db="EMBL/GenBank/DDBJ databases">
        <title>FDA dAtabase for Regulatory Grade micrObial Sequences (FDA-ARGOS): Supporting development and validation of Infectious Disease Dx tests.</title>
        <authorList>
            <person name="Minogue T."/>
            <person name="Wolcott M."/>
            <person name="Wasieloski L."/>
            <person name="Aguilar W."/>
            <person name="Moore D."/>
            <person name="Tallon L."/>
            <person name="Sadzewicz L."/>
            <person name="Ott S."/>
            <person name="Zhao X."/>
            <person name="Nagaraj S."/>
            <person name="Vavikolanu K."/>
            <person name="Aluvathingal J."/>
            <person name="Nadendla S."/>
            <person name="Sichtig H."/>
        </authorList>
    </citation>
    <scope>NUCLEOTIDE SEQUENCE [LARGE SCALE GENOMIC DNA]</scope>
    <source>
        <strain evidence="3">FDAARGOS_387</strain>
    </source>
</reference>
<reference evidence="2 4" key="3">
    <citation type="submission" date="2019-03" db="EMBL/GenBank/DDBJ databases">
        <authorList>
            <consortium name="Pathogen Informatics"/>
        </authorList>
    </citation>
    <scope>NUCLEOTIDE SEQUENCE [LARGE SCALE GENOMIC DNA]</scope>
    <source>
        <strain evidence="2 4">NCTC12282</strain>
    </source>
</reference>
<dbReference type="Proteomes" id="UP000224974">
    <property type="component" value="Unassembled WGS sequence"/>
</dbReference>
<keyword evidence="3" id="KW-1185">Reference proteome</keyword>
<name>A0A2C6CTZ9_9GAMM</name>
<evidence type="ECO:0000313" key="4">
    <source>
        <dbReference type="Proteomes" id="UP000373449"/>
    </source>
</evidence>
<evidence type="ECO:0000313" key="2">
    <source>
        <dbReference type="EMBL" id="VFS49139.1"/>
    </source>
</evidence>
<organism evidence="1 3">
    <name type="scientific">Budvicia aquatica</name>
    <dbReference type="NCBI Taxonomy" id="82979"/>
    <lineage>
        <taxon>Bacteria</taxon>
        <taxon>Pseudomonadati</taxon>
        <taxon>Pseudomonadota</taxon>
        <taxon>Gammaproteobacteria</taxon>
        <taxon>Enterobacterales</taxon>
        <taxon>Budviciaceae</taxon>
        <taxon>Budvicia</taxon>
    </lineage>
</organism>
<sequence length="102" mass="11436">MNLIARLLSLKSLENVDLIHTVRVTESAFNDLTTLGSEGIFYPATESSANAEYVILDLEFIRGHQLDFDKPAFTEWCRTHLSLSMAALQPLSYLFVIGTDEV</sequence>
<accession>A0A2C6CTZ9</accession>
<proteinExistence type="predicted"/>
<reference evidence="1" key="2">
    <citation type="submission" date="2017-09" db="EMBL/GenBank/DDBJ databases">
        <title>FDA dAtabase for Regulatory Grade micrObial Sequences (FDA-ARGOS): Supporting development and validation of Infectious Disease Dx tests.</title>
        <authorList>
            <person name="Minogue T."/>
            <person name="Wolcott M."/>
            <person name="Wasieloski L."/>
            <person name="Aguilar W."/>
            <person name="Moore D."/>
            <person name="Tallon L.J."/>
            <person name="Sadzewicz L."/>
            <person name="Ott S."/>
            <person name="Zhao X."/>
            <person name="Nagaraj S."/>
            <person name="Vavikolanu K."/>
            <person name="Aluvathingal J."/>
            <person name="Nadendla S."/>
            <person name="Sichtig H."/>
        </authorList>
    </citation>
    <scope>NUCLEOTIDE SEQUENCE</scope>
    <source>
        <strain evidence="1">FDAARGOS_387</strain>
    </source>
</reference>
<evidence type="ECO:0000313" key="1">
    <source>
        <dbReference type="EMBL" id="PHI30129.1"/>
    </source>
</evidence>
<gene>
    <name evidence="1" type="ORF">CRN84_12635</name>
    <name evidence="2" type="ORF">NCTC12282_03599</name>
</gene>
<dbReference type="OrthoDB" id="6636534at2"/>
<dbReference type="EMBL" id="CAADJA010000002">
    <property type="protein sequence ID" value="VFS49139.1"/>
    <property type="molecule type" value="Genomic_DNA"/>
</dbReference>
<dbReference type="EMBL" id="PDDX01000001">
    <property type="protein sequence ID" value="PHI30129.1"/>
    <property type="molecule type" value="Genomic_DNA"/>
</dbReference>
<evidence type="ECO:0000313" key="3">
    <source>
        <dbReference type="Proteomes" id="UP000224974"/>
    </source>
</evidence>
<dbReference type="RefSeq" id="WP_099044149.1">
    <property type="nucleotide sequence ID" value="NZ_CAADJA010000002.1"/>
</dbReference>
<protein>
    <submittedName>
        <fullName evidence="1">Uncharacterized protein</fullName>
    </submittedName>
</protein>
<dbReference type="AlphaFoldDB" id="A0A2C6CTZ9"/>
<dbReference type="Proteomes" id="UP000373449">
    <property type="component" value="Unassembled WGS sequence"/>
</dbReference>